<sequence>MWVVTNVVVRASRAATRRFTVVPGGAPDGGIGSPRRRRPAPTGARAYTRDPREAERLAGTVAGHRAERARRERLQREADPVHSRRRRGSKFSRAWRVWNETPLKWTPLPVLLGAIVLVGVQAHRQWEHNHRLEPVVDASGEPVRTRGPWSVREPSTLL</sequence>
<keyword evidence="3" id="KW-1185">Reference proteome</keyword>
<evidence type="ECO:0000313" key="3">
    <source>
        <dbReference type="Proteomes" id="UP000818624"/>
    </source>
</evidence>
<dbReference type="Proteomes" id="UP000818624">
    <property type="component" value="Chromosome 1"/>
</dbReference>
<gene>
    <name evidence="2" type="primary">PSD1_1</name>
    <name evidence="2" type="ORF">GLX27_001250</name>
</gene>
<reference evidence="2 3" key="1">
    <citation type="journal article" date="2020" name="Elife">
        <title>Loss of centromere function drives karyotype evolution in closely related Malassezia species.</title>
        <authorList>
            <person name="Sankaranarayanan S.R."/>
            <person name="Ianiri G."/>
            <person name="Coelho M.A."/>
            <person name="Reza M.H."/>
            <person name="Thimmappa B.C."/>
            <person name="Ganguly P."/>
            <person name="Vadnala R.N."/>
            <person name="Sun S."/>
            <person name="Siddharthan R."/>
            <person name="Tellgren-Roth C."/>
            <person name="Dawson T.L."/>
            <person name="Heitman J."/>
            <person name="Sanyal K."/>
        </authorList>
    </citation>
    <scope>NUCLEOTIDE SEQUENCE [LARGE SCALE GENOMIC DNA]</scope>
    <source>
        <strain evidence="2">CBS14141</strain>
    </source>
</reference>
<evidence type="ECO:0000313" key="2">
    <source>
        <dbReference type="EMBL" id="WFD46613.1"/>
    </source>
</evidence>
<feature type="region of interest" description="Disordered" evidence="1">
    <location>
        <begin position="23"/>
        <end position="89"/>
    </location>
</feature>
<feature type="compositionally biased region" description="Basic and acidic residues" evidence="1">
    <location>
        <begin position="47"/>
        <end position="56"/>
    </location>
</feature>
<feature type="compositionally biased region" description="Basic and acidic residues" evidence="1">
    <location>
        <begin position="64"/>
        <end position="82"/>
    </location>
</feature>
<name>A0ABY8EM31_MALFU</name>
<keyword evidence="2" id="KW-0456">Lyase</keyword>
<dbReference type="EMBL" id="CP046234">
    <property type="protein sequence ID" value="WFD46613.1"/>
    <property type="molecule type" value="Genomic_DNA"/>
</dbReference>
<proteinExistence type="predicted"/>
<organism evidence="2 3">
    <name type="scientific">Malassezia furfur</name>
    <name type="common">Pityriasis versicolor infection agent</name>
    <name type="synonym">Pityrosporum furfur</name>
    <dbReference type="NCBI Taxonomy" id="55194"/>
    <lineage>
        <taxon>Eukaryota</taxon>
        <taxon>Fungi</taxon>
        <taxon>Dikarya</taxon>
        <taxon>Basidiomycota</taxon>
        <taxon>Ustilaginomycotina</taxon>
        <taxon>Malasseziomycetes</taxon>
        <taxon>Malasseziales</taxon>
        <taxon>Malasseziaceae</taxon>
        <taxon>Malassezia</taxon>
    </lineage>
</organism>
<dbReference type="GO" id="GO:0004609">
    <property type="term" value="F:phosphatidylserine decarboxylase activity"/>
    <property type="evidence" value="ECO:0007669"/>
    <property type="project" value="UniProtKB-EC"/>
</dbReference>
<accession>A0ABY8EM31</accession>
<dbReference type="EC" id="4.1.1.65" evidence="2"/>
<protein>
    <submittedName>
        <fullName evidence="2">Phosphatidylserine decarboxylase</fullName>
        <ecNumber evidence="2">4.1.1.65</ecNumber>
    </submittedName>
</protein>
<feature type="region of interest" description="Disordered" evidence="1">
    <location>
        <begin position="138"/>
        <end position="158"/>
    </location>
</feature>
<evidence type="ECO:0000256" key="1">
    <source>
        <dbReference type="SAM" id="MobiDB-lite"/>
    </source>
</evidence>